<dbReference type="GO" id="GO:0004534">
    <property type="term" value="F:5'-3' RNA exonuclease activity"/>
    <property type="evidence" value="ECO:0007669"/>
    <property type="project" value="TreeGrafter"/>
</dbReference>
<dbReference type="EC" id="2.7.7.7" evidence="2"/>
<comment type="caution">
    <text evidence="2">The sequence shown here is derived from an EMBL/GenBank/DDBJ whole genome shotgun (WGS) entry which is preliminary data.</text>
</comment>
<evidence type="ECO:0000259" key="1">
    <source>
        <dbReference type="SMART" id="SM00481"/>
    </source>
</evidence>
<dbReference type="OrthoDB" id="9804333at2"/>
<keyword evidence="2" id="KW-0808">Transferase</keyword>
<accession>A0A085AAX3</accession>
<dbReference type="InterPro" id="IPR016195">
    <property type="entry name" value="Pol/histidinol_Pase-like"/>
</dbReference>
<dbReference type="SMART" id="SM00481">
    <property type="entry name" value="POLIIIAc"/>
    <property type="match status" value="1"/>
</dbReference>
<dbReference type="RefSeq" id="WP_038156140.1">
    <property type="nucleotide sequence ID" value="NZ_JMTB01000063.1"/>
</dbReference>
<dbReference type="EMBL" id="JMTB01000063">
    <property type="protein sequence ID" value="KFC07368.1"/>
    <property type="molecule type" value="Genomic_DNA"/>
</dbReference>
<evidence type="ECO:0000313" key="3">
    <source>
        <dbReference type="Proteomes" id="UP000028630"/>
    </source>
</evidence>
<dbReference type="InterPro" id="IPR003141">
    <property type="entry name" value="Pol/His_phosphatase_N"/>
</dbReference>
<name>A0A085AAX3_9ENTR</name>
<dbReference type="InterPro" id="IPR052018">
    <property type="entry name" value="PHP_domain"/>
</dbReference>
<dbReference type="Pfam" id="PF02811">
    <property type="entry name" value="PHP"/>
    <property type="match status" value="1"/>
</dbReference>
<dbReference type="CDD" id="cd07438">
    <property type="entry name" value="PHP_HisPPase_AMP"/>
    <property type="match status" value="1"/>
</dbReference>
<sequence length="297" mass="33161">MKRIDLHTHSAYSDDADFAVSDLLMMAKAAEVSVLAVTDHNSARSVEGAIRYGKTNGVSVMTGIEIDCSFEGNNYHLLGYGFRRDSRDFDAVEQNFHQLERAATPLKLSKLRALGFHFDEERLYAMAGDRIPQEEEMAELILDDERNANHALLLPYRAGNARSDMPLINFFWDFFGRGKPCHVTVDLPPMAEMAALIIDNGGIPVIAHIGANVKEKHLSVIEQMRPLGVQGVEVFSSYHDEALRHALYQYTLDNSLLATCGSDFHGKNKPNIALGSSQPWPHAAPYTQEILERVTLY</sequence>
<dbReference type="Proteomes" id="UP000028630">
    <property type="component" value="Unassembled WGS sequence"/>
</dbReference>
<dbReference type="GO" id="GO:0003887">
    <property type="term" value="F:DNA-directed DNA polymerase activity"/>
    <property type="evidence" value="ECO:0007669"/>
    <property type="project" value="UniProtKB-EC"/>
</dbReference>
<evidence type="ECO:0000313" key="2">
    <source>
        <dbReference type="EMBL" id="KFC07368.1"/>
    </source>
</evidence>
<keyword evidence="3" id="KW-1185">Reference proteome</keyword>
<dbReference type="AlphaFoldDB" id="A0A085AAX3"/>
<keyword evidence="2" id="KW-0548">Nucleotidyltransferase</keyword>
<dbReference type="eggNOG" id="COG0613">
    <property type="taxonomic scope" value="Bacteria"/>
</dbReference>
<dbReference type="PANTHER" id="PTHR42924:SF3">
    <property type="entry name" value="POLYMERASE_HISTIDINOL PHOSPHATASE N-TERMINAL DOMAIN-CONTAINING PROTEIN"/>
    <property type="match status" value="1"/>
</dbReference>
<dbReference type="SUPFAM" id="SSF89550">
    <property type="entry name" value="PHP domain-like"/>
    <property type="match status" value="1"/>
</dbReference>
<dbReference type="GO" id="GO:0035312">
    <property type="term" value="F:5'-3' DNA exonuclease activity"/>
    <property type="evidence" value="ECO:0007669"/>
    <property type="project" value="TreeGrafter"/>
</dbReference>
<gene>
    <name evidence="2" type="ORF">GTGU_01960</name>
</gene>
<dbReference type="Gene3D" id="1.10.150.650">
    <property type="match status" value="1"/>
</dbReference>
<feature type="domain" description="Polymerase/histidinol phosphatase N-terminal" evidence="1">
    <location>
        <begin position="4"/>
        <end position="70"/>
    </location>
</feature>
<dbReference type="PANTHER" id="PTHR42924">
    <property type="entry name" value="EXONUCLEASE"/>
    <property type="match status" value="1"/>
</dbReference>
<dbReference type="InterPro" id="IPR004013">
    <property type="entry name" value="PHP_dom"/>
</dbReference>
<reference evidence="3" key="1">
    <citation type="submission" date="2014-05" db="EMBL/GenBank/DDBJ databases">
        <title>ATOL: Assembling a taxonomically balanced genome-scale reconstruction of the evolutionary history of the Enterobacteriaceae.</title>
        <authorList>
            <person name="Plunkett G. III"/>
            <person name="Neeno-Eckwall E.C."/>
            <person name="Glasner J.D."/>
            <person name="Perna N.T."/>
        </authorList>
    </citation>
    <scope>NUCLEOTIDE SEQUENCE [LARGE SCALE GENOMIC DNA]</scope>
    <source>
        <strain evidence="3">ATCC 49490</strain>
    </source>
</reference>
<protein>
    <submittedName>
        <fullName evidence="2">Putative metal-dependent phosphoesterase</fullName>
        <ecNumber evidence="2">2.7.7.7</ecNumber>
    </submittedName>
</protein>
<proteinExistence type="predicted"/>
<dbReference type="Gene3D" id="3.20.20.140">
    <property type="entry name" value="Metal-dependent hydrolases"/>
    <property type="match status" value="1"/>
</dbReference>
<organism evidence="2 3">
    <name type="scientific">Trabulsiella guamensis ATCC 49490</name>
    <dbReference type="NCBI Taxonomy" id="1005994"/>
    <lineage>
        <taxon>Bacteria</taxon>
        <taxon>Pseudomonadati</taxon>
        <taxon>Pseudomonadota</taxon>
        <taxon>Gammaproteobacteria</taxon>
        <taxon>Enterobacterales</taxon>
        <taxon>Enterobacteriaceae</taxon>
        <taxon>Trabulsiella</taxon>
    </lineage>
</organism>